<evidence type="ECO:0000313" key="1">
    <source>
        <dbReference type="EMBL" id="KAK2828874.1"/>
    </source>
</evidence>
<accession>A0AA88M293</accession>
<protein>
    <submittedName>
        <fullName evidence="1">Uncharacterized protein</fullName>
    </submittedName>
</protein>
<keyword evidence="2" id="KW-1185">Reference proteome</keyword>
<name>A0AA88M293_CHASR</name>
<evidence type="ECO:0000313" key="2">
    <source>
        <dbReference type="Proteomes" id="UP001187415"/>
    </source>
</evidence>
<organism evidence="1 2">
    <name type="scientific">Channa striata</name>
    <name type="common">Snakehead murrel</name>
    <name type="synonym">Ophicephalus striatus</name>
    <dbReference type="NCBI Taxonomy" id="64152"/>
    <lineage>
        <taxon>Eukaryota</taxon>
        <taxon>Metazoa</taxon>
        <taxon>Chordata</taxon>
        <taxon>Craniata</taxon>
        <taxon>Vertebrata</taxon>
        <taxon>Euteleostomi</taxon>
        <taxon>Actinopterygii</taxon>
        <taxon>Neopterygii</taxon>
        <taxon>Teleostei</taxon>
        <taxon>Neoteleostei</taxon>
        <taxon>Acanthomorphata</taxon>
        <taxon>Anabantaria</taxon>
        <taxon>Anabantiformes</taxon>
        <taxon>Channoidei</taxon>
        <taxon>Channidae</taxon>
        <taxon>Channa</taxon>
    </lineage>
</organism>
<comment type="caution">
    <text evidence="1">The sequence shown here is derived from an EMBL/GenBank/DDBJ whole genome shotgun (WGS) entry which is preliminary data.</text>
</comment>
<dbReference type="AlphaFoldDB" id="A0AA88M293"/>
<gene>
    <name evidence="1" type="ORF">Q5P01_019908</name>
</gene>
<dbReference type="Proteomes" id="UP001187415">
    <property type="component" value="Unassembled WGS sequence"/>
</dbReference>
<sequence>MHLGVYVLLELQMSSGVINWNLEALDDGFWALVRAVLPVFGVGVPYGSTEKWKWIGERQERNLSFLGSNVGILVRGKLNTDPGQQTP</sequence>
<dbReference type="EMBL" id="JAUPFM010000015">
    <property type="protein sequence ID" value="KAK2828874.1"/>
    <property type="molecule type" value="Genomic_DNA"/>
</dbReference>
<proteinExistence type="predicted"/>
<reference evidence="1" key="1">
    <citation type="submission" date="2023-07" db="EMBL/GenBank/DDBJ databases">
        <title>Chromosome-level Genome Assembly of Striped Snakehead (Channa striata).</title>
        <authorList>
            <person name="Liu H."/>
        </authorList>
    </citation>
    <scope>NUCLEOTIDE SEQUENCE</scope>
    <source>
        <strain evidence="1">Gz</strain>
        <tissue evidence="1">Muscle</tissue>
    </source>
</reference>